<dbReference type="PANTHER" id="PTHR42850:SF4">
    <property type="entry name" value="ZINC-DEPENDENT ENDOPOLYPHOSPHATASE"/>
    <property type="match status" value="1"/>
</dbReference>
<dbReference type="GO" id="GO:0005737">
    <property type="term" value="C:cytoplasm"/>
    <property type="evidence" value="ECO:0007669"/>
    <property type="project" value="TreeGrafter"/>
</dbReference>
<dbReference type="InterPro" id="IPR029052">
    <property type="entry name" value="Metallo-depent_PP-like"/>
</dbReference>
<protein>
    <submittedName>
        <fullName evidence="2">Serine/threonine protein phosphatase</fullName>
    </submittedName>
</protein>
<dbReference type="SUPFAM" id="SSF56300">
    <property type="entry name" value="Metallo-dependent phosphatases"/>
    <property type="match status" value="1"/>
</dbReference>
<comment type="caution">
    <text evidence="2">The sequence shown here is derived from an EMBL/GenBank/DDBJ whole genome shotgun (WGS) entry which is preliminary data.</text>
</comment>
<dbReference type="Gene3D" id="3.60.21.10">
    <property type="match status" value="1"/>
</dbReference>
<organism evidence="2 3">
    <name type="scientific">Selenomonas ruminantium</name>
    <dbReference type="NCBI Taxonomy" id="971"/>
    <lineage>
        <taxon>Bacteria</taxon>
        <taxon>Bacillati</taxon>
        <taxon>Bacillota</taxon>
        <taxon>Negativicutes</taxon>
        <taxon>Selenomonadales</taxon>
        <taxon>Selenomonadaceae</taxon>
        <taxon>Selenomonas</taxon>
    </lineage>
</organism>
<dbReference type="InterPro" id="IPR004843">
    <property type="entry name" value="Calcineurin-like_PHP"/>
</dbReference>
<dbReference type="PANTHER" id="PTHR42850">
    <property type="entry name" value="METALLOPHOSPHOESTERASE"/>
    <property type="match status" value="1"/>
</dbReference>
<dbReference type="AlphaFoldDB" id="A0A927ZNT6"/>
<proteinExistence type="predicted"/>
<dbReference type="GO" id="GO:0016791">
    <property type="term" value="F:phosphatase activity"/>
    <property type="evidence" value="ECO:0007669"/>
    <property type="project" value="TreeGrafter"/>
</dbReference>
<gene>
    <name evidence="2" type="ORF">E7203_05265</name>
</gene>
<dbReference type="GO" id="GO:0008803">
    <property type="term" value="F:bis(5'-nucleosyl)-tetraphosphatase (symmetrical) activity"/>
    <property type="evidence" value="ECO:0007669"/>
    <property type="project" value="TreeGrafter"/>
</dbReference>
<evidence type="ECO:0000259" key="1">
    <source>
        <dbReference type="Pfam" id="PF00149"/>
    </source>
</evidence>
<name>A0A927ZNT6_SELRU</name>
<dbReference type="GO" id="GO:0110154">
    <property type="term" value="P:RNA decapping"/>
    <property type="evidence" value="ECO:0007669"/>
    <property type="project" value="TreeGrafter"/>
</dbReference>
<evidence type="ECO:0000313" key="3">
    <source>
        <dbReference type="Proteomes" id="UP000772151"/>
    </source>
</evidence>
<dbReference type="EMBL" id="SVCA01000003">
    <property type="protein sequence ID" value="MBE6084867.1"/>
    <property type="molecule type" value="Genomic_DNA"/>
</dbReference>
<dbReference type="InterPro" id="IPR050126">
    <property type="entry name" value="Ap4A_hydrolase"/>
</dbReference>
<dbReference type="Proteomes" id="UP000772151">
    <property type="component" value="Unassembled WGS sequence"/>
</dbReference>
<evidence type="ECO:0000313" key="2">
    <source>
        <dbReference type="EMBL" id="MBE6084867.1"/>
    </source>
</evidence>
<dbReference type="Pfam" id="PF00149">
    <property type="entry name" value="Metallophos"/>
    <property type="match status" value="1"/>
</dbReference>
<feature type="domain" description="Calcineurin-like phosphoesterase" evidence="1">
    <location>
        <begin position="51"/>
        <end position="244"/>
    </location>
</feature>
<reference evidence="2" key="1">
    <citation type="submission" date="2019-04" db="EMBL/GenBank/DDBJ databases">
        <title>Evolution of Biomass-Degrading Anaerobic Consortia Revealed by Metagenomics.</title>
        <authorList>
            <person name="Peng X."/>
        </authorList>
    </citation>
    <scope>NUCLEOTIDE SEQUENCE</scope>
    <source>
        <strain evidence="2">SIG242</strain>
    </source>
</reference>
<accession>A0A927ZNT6</accession>
<sequence length="285" mass="33019">MWFFGNVKRWGCCMDFDFFEDNVVQCNRMEEAREQLAVHMRGGKIMNKIDRLLVFGDIHGNWERFMDVYQKVNVNPENDLVVFLGDYLDRGKNPVPVMDWVLEHFETKNMIFLRGNHEQMFYESLRNEGQDAGMVDFQISSPKSLWFAEGSGGFETYKAIGKSGRGKYLIAAWLQLIEKMSLYAEIEVNGQKYWFVHADCNPEQPLVKQGSKKLLWERNLAKYPGLHQETQIIVLGHTPVQALYFGSKPQWLNQGKVVLMDTGSFLEDGHISCANLLTKEVWQSN</sequence>